<proteinExistence type="predicted"/>
<reference evidence="4 5" key="1">
    <citation type="submission" date="2019-01" db="EMBL/GenBank/DDBJ databases">
        <title>Genome sequencing of strain FW100M-8.</title>
        <authorList>
            <person name="Heo J."/>
            <person name="Kim S.-J."/>
            <person name="Kim J.-S."/>
            <person name="Hong S.-B."/>
            <person name="Kwon S.-W."/>
        </authorList>
    </citation>
    <scope>NUCLEOTIDE SEQUENCE [LARGE SCALE GENOMIC DNA]</scope>
    <source>
        <strain evidence="4 5">FW100M-8</strain>
    </source>
</reference>
<evidence type="ECO:0000259" key="3">
    <source>
        <dbReference type="Pfam" id="PF20597"/>
    </source>
</evidence>
<evidence type="ECO:0000256" key="1">
    <source>
        <dbReference type="SAM" id="MobiDB-lite"/>
    </source>
</evidence>
<feature type="domain" description="Choice-of-anchor A" evidence="3">
    <location>
        <begin position="17"/>
        <end position="285"/>
    </location>
</feature>
<dbReference type="OrthoDB" id="4329128at2"/>
<gene>
    <name evidence="4" type="ORF">ET445_06260</name>
</gene>
<feature type="transmembrane region" description="Helical" evidence="2">
    <location>
        <begin position="390"/>
        <end position="411"/>
    </location>
</feature>
<keyword evidence="2" id="KW-0812">Transmembrane</keyword>
<dbReference type="Proteomes" id="UP000291259">
    <property type="component" value="Chromosome"/>
</dbReference>
<dbReference type="InterPro" id="IPR026588">
    <property type="entry name" value="Choice_anch_A"/>
</dbReference>
<dbReference type="KEGG" id="agf:ET445_06260"/>
<feature type="compositionally biased region" description="Low complexity" evidence="1">
    <location>
        <begin position="340"/>
        <end position="349"/>
    </location>
</feature>
<keyword evidence="2" id="KW-0472">Membrane</keyword>
<evidence type="ECO:0000313" key="5">
    <source>
        <dbReference type="Proteomes" id="UP000291259"/>
    </source>
</evidence>
<sequence>MPNMVATPQYTDSSVAVFAEGNYTAVGESAESEGLLVVVGNATFDKQYGGTFNVGTVGRGSGIAPGANSQMLAVGGNLVVASDTRLDVGFGTAAKVTVGGTSTGTVDVNGGTLSTKLGKAAALAPNAGFGSVLDDTSAELASQSANGEATRAGDHLTLTGKSSASLQVFSVPASTLALVGQVTFASIPADAAILVNVTGGAVSFAPYQFDANGARVDSPTGTSIGNWSSRVLWNFQDASAVSIGGSSQFIGSILAPDASTTLVTASTNGRLHVGGNLTVQGSGIEHHNYPWVGRASLSCTPVTPTTPPTTTPPVTTTPPATTTPPVTTTPPADDKEKPAPTETTEPPLTGLNVPDPSTPSTTTPAGTGAAAVAAVPEGEGNGLASTGFEYAGVAVGAVVMLTVAGALLFAARRRRA</sequence>
<accession>A0A4P6FAZ7</accession>
<name>A0A4P6FAZ7_9MICO</name>
<protein>
    <submittedName>
        <fullName evidence="4">Choice-of-anchor A family protein</fullName>
    </submittedName>
</protein>
<evidence type="ECO:0000313" key="4">
    <source>
        <dbReference type="EMBL" id="QAY73004.1"/>
    </source>
</evidence>
<dbReference type="Pfam" id="PF20597">
    <property type="entry name" value="pAdhesive_15"/>
    <property type="match status" value="1"/>
</dbReference>
<feature type="compositionally biased region" description="Low complexity" evidence="1">
    <location>
        <begin position="312"/>
        <end position="331"/>
    </location>
</feature>
<dbReference type="NCBIfam" id="TIGR04215">
    <property type="entry name" value="choice_anch_A"/>
    <property type="match status" value="1"/>
</dbReference>
<feature type="compositionally biased region" description="Low complexity" evidence="1">
    <location>
        <begin position="358"/>
        <end position="370"/>
    </location>
</feature>
<organism evidence="4 5">
    <name type="scientific">Agromyces protaetiae</name>
    <dbReference type="NCBI Taxonomy" id="2509455"/>
    <lineage>
        <taxon>Bacteria</taxon>
        <taxon>Bacillati</taxon>
        <taxon>Actinomycetota</taxon>
        <taxon>Actinomycetes</taxon>
        <taxon>Micrococcales</taxon>
        <taxon>Microbacteriaceae</taxon>
        <taxon>Agromyces</taxon>
    </lineage>
</organism>
<dbReference type="AlphaFoldDB" id="A0A4P6FAZ7"/>
<dbReference type="EMBL" id="CP035491">
    <property type="protein sequence ID" value="QAY73004.1"/>
    <property type="molecule type" value="Genomic_DNA"/>
</dbReference>
<feature type="region of interest" description="Disordered" evidence="1">
    <location>
        <begin position="300"/>
        <end position="370"/>
    </location>
</feature>
<keyword evidence="5" id="KW-1185">Reference proteome</keyword>
<keyword evidence="2" id="KW-1133">Transmembrane helix</keyword>
<evidence type="ECO:0000256" key="2">
    <source>
        <dbReference type="SAM" id="Phobius"/>
    </source>
</evidence>